<comment type="caution">
    <text evidence="2">The sequence shown here is derived from an EMBL/GenBank/DDBJ whole genome shotgun (WGS) entry which is preliminary data.</text>
</comment>
<keyword evidence="1" id="KW-0472">Membrane</keyword>
<reference evidence="2" key="1">
    <citation type="submission" date="2022-11" db="EMBL/GenBank/DDBJ databases">
        <title>Genome Sequence of Cubamyces cubensis.</title>
        <authorList>
            <person name="Buettner E."/>
        </authorList>
    </citation>
    <scope>NUCLEOTIDE SEQUENCE</scope>
    <source>
        <strain evidence="2">MPL-01</strain>
    </source>
</reference>
<evidence type="ECO:0000256" key="1">
    <source>
        <dbReference type="SAM" id="Phobius"/>
    </source>
</evidence>
<protein>
    <submittedName>
        <fullName evidence="2">Uncharacterized protein</fullName>
    </submittedName>
</protein>
<evidence type="ECO:0000313" key="3">
    <source>
        <dbReference type="Proteomes" id="UP001215151"/>
    </source>
</evidence>
<name>A0AAD7U4M7_9APHY</name>
<gene>
    <name evidence="2" type="ORF">ONZ51_g973</name>
</gene>
<dbReference type="Proteomes" id="UP001215151">
    <property type="component" value="Unassembled WGS sequence"/>
</dbReference>
<organism evidence="2 3">
    <name type="scientific">Trametes cubensis</name>
    <dbReference type="NCBI Taxonomy" id="1111947"/>
    <lineage>
        <taxon>Eukaryota</taxon>
        <taxon>Fungi</taxon>
        <taxon>Dikarya</taxon>
        <taxon>Basidiomycota</taxon>
        <taxon>Agaricomycotina</taxon>
        <taxon>Agaricomycetes</taxon>
        <taxon>Polyporales</taxon>
        <taxon>Polyporaceae</taxon>
        <taxon>Trametes</taxon>
    </lineage>
</organism>
<dbReference type="EMBL" id="JAPEVG010000012">
    <property type="protein sequence ID" value="KAJ8496683.1"/>
    <property type="molecule type" value="Genomic_DNA"/>
</dbReference>
<keyword evidence="3" id="KW-1185">Reference proteome</keyword>
<keyword evidence="1" id="KW-0812">Transmembrane</keyword>
<feature type="transmembrane region" description="Helical" evidence="1">
    <location>
        <begin position="104"/>
        <end position="126"/>
    </location>
</feature>
<keyword evidence="1" id="KW-1133">Transmembrane helix</keyword>
<accession>A0AAD7U4M7</accession>
<sequence>MAAMRYLNAMTRLIVSTAVALGIYSSLVAAEMMDNISSSATAQTVTSTDISSTTVTTSITDTTSFFDIWVATVTTHRTATVTEVRIELPSSGSSSDYAALRSGIIAVSVVASFLLLAVILMAWLLVQRRRADSEDPFLDPVPPSSSASTVFGDDPENIGQGKFMPHICLAFTLNHPSLRHEYDG</sequence>
<proteinExistence type="predicted"/>
<dbReference type="AlphaFoldDB" id="A0AAD7U4M7"/>
<evidence type="ECO:0000313" key="2">
    <source>
        <dbReference type="EMBL" id="KAJ8496683.1"/>
    </source>
</evidence>